<keyword evidence="5" id="KW-0769">Symport</keyword>
<dbReference type="PANTHER" id="PTHR11616:SF279">
    <property type="entry name" value="SODIUM-DEPENDENT SEROTONIN TRANSPORTER"/>
    <property type="match status" value="1"/>
</dbReference>
<dbReference type="GO" id="GO:0005886">
    <property type="term" value="C:plasma membrane"/>
    <property type="evidence" value="ECO:0007669"/>
    <property type="project" value="TreeGrafter"/>
</dbReference>
<feature type="binding site" evidence="8">
    <location>
        <position position="71"/>
    </location>
    <ligand>
        <name>Na(+)</name>
        <dbReference type="ChEBI" id="CHEBI:29101"/>
        <label>1</label>
    </ligand>
</feature>
<comment type="similarity">
    <text evidence="2">Belongs to the sodium:neurotransmitter symporter (SNF) (TC 2.A.22) family.</text>
</comment>
<dbReference type="GO" id="GO:0051378">
    <property type="term" value="F:serotonin binding"/>
    <property type="evidence" value="ECO:0007669"/>
    <property type="project" value="TreeGrafter"/>
</dbReference>
<keyword evidence="8" id="KW-0479">Metal-binding</keyword>
<dbReference type="AlphaFoldDB" id="A0A8D8RC85"/>
<evidence type="ECO:0000256" key="6">
    <source>
        <dbReference type="ARBA" id="ARBA00022989"/>
    </source>
</evidence>
<dbReference type="InterPro" id="IPR000175">
    <property type="entry name" value="Na/ntran_symport"/>
</dbReference>
<proteinExistence type="inferred from homology"/>
<dbReference type="PANTHER" id="PTHR11616">
    <property type="entry name" value="SODIUM/CHLORIDE DEPENDENT TRANSPORTER"/>
    <property type="match status" value="1"/>
</dbReference>
<dbReference type="GO" id="GO:0043005">
    <property type="term" value="C:neuron projection"/>
    <property type="evidence" value="ECO:0007669"/>
    <property type="project" value="TreeGrafter"/>
</dbReference>
<keyword evidence="8" id="KW-0915">Sodium</keyword>
<evidence type="ECO:0000256" key="8">
    <source>
        <dbReference type="PIRSR" id="PIRSR600175-1"/>
    </source>
</evidence>
<evidence type="ECO:0000256" key="5">
    <source>
        <dbReference type="ARBA" id="ARBA00022847"/>
    </source>
</evidence>
<dbReference type="PROSITE" id="PS50267">
    <property type="entry name" value="NA_NEUROTRAN_SYMP_3"/>
    <property type="match status" value="1"/>
</dbReference>
<evidence type="ECO:0000256" key="9">
    <source>
        <dbReference type="SAM" id="MobiDB-lite"/>
    </source>
</evidence>
<dbReference type="Pfam" id="PF00209">
    <property type="entry name" value="SNF"/>
    <property type="match status" value="1"/>
</dbReference>
<evidence type="ECO:0000313" key="10">
    <source>
        <dbReference type="EMBL" id="CAG6648355.1"/>
    </source>
</evidence>
<evidence type="ECO:0000256" key="4">
    <source>
        <dbReference type="ARBA" id="ARBA00022692"/>
    </source>
</evidence>
<organism evidence="10">
    <name type="scientific">Cacopsylla melanoneura</name>
    <dbReference type="NCBI Taxonomy" id="428564"/>
    <lineage>
        <taxon>Eukaryota</taxon>
        <taxon>Metazoa</taxon>
        <taxon>Ecdysozoa</taxon>
        <taxon>Arthropoda</taxon>
        <taxon>Hexapoda</taxon>
        <taxon>Insecta</taxon>
        <taxon>Pterygota</taxon>
        <taxon>Neoptera</taxon>
        <taxon>Paraneoptera</taxon>
        <taxon>Hemiptera</taxon>
        <taxon>Sternorrhyncha</taxon>
        <taxon>Psylloidea</taxon>
        <taxon>Psyllidae</taxon>
        <taxon>Psyllinae</taxon>
        <taxon>Cacopsylla</taxon>
    </lineage>
</organism>
<feature type="binding site" evidence="8">
    <location>
        <position position="66"/>
    </location>
    <ligand>
        <name>Na(+)</name>
        <dbReference type="ChEBI" id="CHEBI:29101"/>
        <label>1</label>
    </ligand>
</feature>
<sequence>MPEEDDTGGEGSGGGAEIEEGEGEALAGGDGGEEEMDMVVLGGDGVVPRETWGKKVEFLLAVIGFAVDLGNVWRFPYICYQNGGGKKLEYEYSLFHLLSEWRRGVSHPLHPDVHIWGPSPILYGVGTGSVSQVWLFDHLEKDMSRLERCWLCHLSHGHLHGHVLQHDHWLGSVLSVCFVSVRTAVD</sequence>
<reference evidence="10" key="1">
    <citation type="submission" date="2021-05" db="EMBL/GenBank/DDBJ databases">
        <authorList>
            <person name="Alioto T."/>
            <person name="Alioto T."/>
            <person name="Gomez Garrido J."/>
        </authorList>
    </citation>
    <scope>NUCLEOTIDE SEQUENCE</scope>
</reference>
<keyword evidence="4" id="KW-0812">Transmembrane</keyword>
<feature type="region of interest" description="Disordered" evidence="9">
    <location>
        <begin position="1"/>
        <end position="34"/>
    </location>
</feature>
<keyword evidence="3" id="KW-0813">Transport</keyword>
<evidence type="ECO:0000256" key="2">
    <source>
        <dbReference type="ARBA" id="ARBA00006459"/>
    </source>
</evidence>
<dbReference type="GO" id="GO:0098793">
    <property type="term" value="C:presynapse"/>
    <property type="evidence" value="ECO:0007669"/>
    <property type="project" value="GOC"/>
</dbReference>
<keyword evidence="7" id="KW-0472">Membrane</keyword>
<dbReference type="GO" id="GO:0005335">
    <property type="term" value="F:serotonin:sodium:chloride symporter activity"/>
    <property type="evidence" value="ECO:0007669"/>
    <property type="project" value="TreeGrafter"/>
</dbReference>
<feature type="binding site" evidence="8">
    <location>
        <position position="64"/>
    </location>
    <ligand>
        <name>Na(+)</name>
        <dbReference type="ChEBI" id="CHEBI:29101"/>
        <label>1</label>
    </ligand>
</feature>
<protein>
    <submittedName>
        <fullName evidence="10">Sodium-dependent serotonin transporter</fullName>
    </submittedName>
</protein>
<dbReference type="EMBL" id="HBUF01151318">
    <property type="protein sequence ID" value="CAG6648355.1"/>
    <property type="molecule type" value="Transcribed_RNA"/>
</dbReference>
<dbReference type="GO" id="GO:0046872">
    <property type="term" value="F:metal ion binding"/>
    <property type="evidence" value="ECO:0007669"/>
    <property type="project" value="UniProtKB-KW"/>
</dbReference>
<comment type="subcellular location">
    <subcellularLocation>
        <location evidence="1">Membrane</location>
        <topology evidence="1">Multi-pass membrane protein</topology>
    </subcellularLocation>
</comment>
<dbReference type="SUPFAM" id="SSF161070">
    <property type="entry name" value="SNF-like"/>
    <property type="match status" value="1"/>
</dbReference>
<keyword evidence="6" id="KW-1133">Transmembrane helix</keyword>
<accession>A0A8D8RC85</accession>
<evidence type="ECO:0000256" key="3">
    <source>
        <dbReference type="ARBA" id="ARBA00022448"/>
    </source>
</evidence>
<name>A0A8D8RC85_9HEMI</name>
<feature type="binding site" evidence="8">
    <location>
        <position position="67"/>
    </location>
    <ligand>
        <name>Na(+)</name>
        <dbReference type="ChEBI" id="CHEBI:29101"/>
        <label>1</label>
    </ligand>
</feature>
<evidence type="ECO:0000256" key="1">
    <source>
        <dbReference type="ARBA" id="ARBA00004141"/>
    </source>
</evidence>
<dbReference type="InterPro" id="IPR037272">
    <property type="entry name" value="SNS_sf"/>
</dbReference>
<dbReference type="GO" id="GO:0006865">
    <property type="term" value="P:amino acid transport"/>
    <property type="evidence" value="ECO:0007669"/>
    <property type="project" value="TreeGrafter"/>
</dbReference>
<evidence type="ECO:0000256" key="7">
    <source>
        <dbReference type="ARBA" id="ARBA00023136"/>
    </source>
</evidence>